<dbReference type="AlphaFoldDB" id="A0A812Q7S2"/>
<keyword evidence="2" id="KW-0812">Transmembrane</keyword>
<evidence type="ECO:0000313" key="4">
    <source>
        <dbReference type="EMBL" id="CAE7367595.1"/>
    </source>
</evidence>
<keyword evidence="2" id="KW-1133">Transmembrane helix</keyword>
<keyword evidence="5" id="KW-1185">Reference proteome</keyword>
<accession>A0A812Q7S2</accession>
<dbReference type="EMBL" id="CAJNDS010002196">
    <property type="protein sequence ID" value="CAE7367595.1"/>
    <property type="molecule type" value="Genomic_DNA"/>
</dbReference>
<evidence type="ECO:0000256" key="1">
    <source>
        <dbReference type="SAM" id="MobiDB-lite"/>
    </source>
</evidence>
<reference evidence="4" key="1">
    <citation type="submission" date="2021-02" db="EMBL/GenBank/DDBJ databases">
        <authorList>
            <person name="Dougan E. K."/>
            <person name="Rhodes N."/>
            <person name="Thang M."/>
            <person name="Chan C."/>
        </authorList>
    </citation>
    <scope>NUCLEOTIDE SEQUENCE</scope>
</reference>
<keyword evidence="2" id="KW-0472">Membrane</keyword>
<comment type="caution">
    <text evidence="4">The sequence shown here is derived from an EMBL/GenBank/DDBJ whole genome shotgun (WGS) entry which is preliminary data.</text>
</comment>
<feature type="transmembrane region" description="Helical" evidence="2">
    <location>
        <begin position="546"/>
        <end position="568"/>
    </location>
</feature>
<feature type="transmembrane region" description="Helical" evidence="2">
    <location>
        <begin position="500"/>
        <end position="520"/>
    </location>
</feature>
<dbReference type="Proteomes" id="UP000604046">
    <property type="component" value="Unassembled WGS sequence"/>
</dbReference>
<proteinExistence type="predicted"/>
<gene>
    <name evidence="4" type="primary">ALG11</name>
    <name evidence="4" type="ORF">SNAT2548_LOCUS19985</name>
</gene>
<protein>
    <submittedName>
        <fullName evidence="4">ALG11 protein</fullName>
    </submittedName>
</protein>
<keyword evidence="3" id="KW-0732">Signal</keyword>
<feature type="signal peptide" evidence="3">
    <location>
        <begin position="1"/>
        <end position="19"/>
    </location>
</feature>
<name>A0A812Q7S2_9DINO</name>
<evidence type="ECO:0000256" key="2">
    <source>
        <dbReference type="SAM" id="Phobius"/>
    </source>
</evidence>
<evidence type="ECO:0000313" key="5">
    <source>
        <dbReference type="Proteomes" id="UP000604046"/>
    </source>
</evidence>
<feature type="region of interest" description="Disordered" evidence="1">
    <location>
        <begin position="610"/>
        <end position="630"/>
    </location>
</feature>
<dbReference type="OrthoDB" id="410756at2759"/>
<organism evidence="4 5">
    <name type="scientific">Symbiodinium natans</name>
    <dbReference type="NCBI Taxonomy" id="878477"/>
    <lineage>
        <taxon>Eukaryota</taxon>
        <taxon>Sar</taxon>
        <taxon>Alveolata</taxon>
        <taxon>Dinophyceae</taxon>
        <taxon>Suessiales</taxon>
        <taxon>Symbiodiniaceae</taxon>
        <taxon>Symbiodinium</taxon>
    </lineage>
</organism>
<evidence type="ECO:0000256" key="3">
    <source>
        <dbReference type="SAM" id="SignalP"/>
    </source>
</evidence>
<sequence>MAPMRQALPQLFRAIIVLAACFNCLQEHGQGTGTDPESLSHETGQTTDAPKPPTAPKSPVRALMAESSFMEPSEPCHHRRDVMKLEKLLEVLRREIVRGHSADVWSLLGKWGAPDTYVHNLDNLTYDGYPQIQCSDLDFLARHKVRFEESIYDHVYQTRYANISYMTVLELALHMTRGANQRALNMAMNRNEVAVGIQDNRIEERVAIIRILLEKGFLWGSGDLVCKVVPFESGYQTIVRQAFARTILHDLVRDSIHLNRTRINFLLQSCGGKGMDGVVWILGEAPGAFSLPGLLSRRTVLMNAAQDDDLNDTFINFPELINLYKVLQAPLTTVDQDGWNAEMHAARALKKEHVNLLKKTTLETWQQEARHGFSILFLGENVSDKLADACVWVAVHVNYLVYIGASFFMCCALFDASLFVSKMYNGRSLDRLLSSLRVFSRCSCTFLCAEMLLRVLWLLTLNTAFLNMPPVITIAWERQVNPFEIPAVSKWNPLPVTVHAIYSLCLVLVAIFGVPDYLYVRSKSEANDSPTPAAPEDRYQDPTCHLLGCICVFGLMTLLMIIYLQIVLRPLEMDPKKIGLWFGSLLVQIKITMDDTLSPEARLDLQRAFDPDAPSNIPGHRDYQPLQNESEAREESSLQDRYQAVRQMMHHWNRWACCMVTPFNTKMWHLLMFSHKRKIHISGGKGPAEGRWCQVEIACRFAMSYISNGLYKAIIVYTLPLWLSRGGLTDFVLNAFATVYIVELDDLANRDEWKLLPDVEFVRLRSKSKQSTTSSTATASTGLTGLTGLTTLESV</sequence>
<feature type="compositionally biased region" description="Polar residues" evidence="1">
    <location>
        <begin position="33"/>
        <end position="45"/>
    </location>
</feature>
<feature type="chain" id="PRO_5032831907" evidence="3">
    <location>
        <begin position="20"/>
        <end position="795"/>
    </location>
</feature>
<feature type="transmembrane region" description="Helical" evidence="2">
    <location>
        <begin position="399"/>
        <end position="418"/>
    </location>
</feature>
<feature type="region of interest" description="Disordered" evidence="1">
    <location>
        <begin position="30"/>
        <end position="59"/>
    </location>
</feature>